<keyword evidence="1" id="KW-0175">Coiled coil</keyword>
<organism evidence="4 5">
    <name type="scientific">Segniliparus rotundus (strain ATCC BAA-972 / CDC 1076 / CIP 108378 / DSM 44985 / JCM 13578)</name>
    <dbReference type="NCBI Taxonomy" id="640132"/>
    <lineage>
        <taxon>Bacteria</taxon>
        <taxon>Bacillati</taxon>
        <taxon>Actinomycetota</taxon>
        <taxon>Actinomycetes</taxon>
        <taxon>Mycobacteriales</taxon>
        <taxon>Segniliparaceae</taxon>
        <taxon>Segniliparus</taxon>
    </lineage>
</organism>
<feature type="compositionally biased region" description="Polar residues" evidence="2">
    <location>
        <begin position="468"/>
        <end position="480"/>
    </location>
</feature>
<feature type="compositionally biased region" description="Low complexity" evidence="2">
    <location>
        <begin position="443"/>
        <end position="461"/>
    </location>
</feature>
<feature type="compositionally biased region" description="Low complexity" evidence="2">
    <location>
        <begin position="507"/>
        <end position="518"/>
    </location>
</feature>
<evidence type="ECO:0000313" key="5">
    <source>
        <dbReference type="Proteomes" id="UP000002247"/>
    </source>
</evidence>
<dbReference type="STRING" id="640132.Srot_0492"/>
<dbReference type="InterPro" id="IPR057746">
    <property type="entry name" value="CpnT-like_N"/>
</dbReference>
<keyword evidence="5" id="KW-1185">Reference proteome</keyword>
<protein>
    <recommendedName>
        <fullName evidence="3">Outer membrane channel protein CpnT-like N-terminal domain-containing protein</fullName>
    </recommendedName>
</protein>
<proteinExistence type="predicted"/>
<feature type="compositionally biased region" description="Low complexity" evidence="2">
    <location>
        <begin position="402"/>
        <end position="420"/>
    </location>
</feature>
<feature type="coiled-coil region" evidence="1">
    <location>
        <begin position="40"/>
        <end position="97"/>
    </location>
</feature>
<feature type="compositionally biased region" description="Basic and acidic residues" evidence="2">
    <location>
        <begin position="388"/>
        <end position="401"/>
    </location>
</feature>
<evidence type="ECO:0000313" key="4">
    <source>
        <dbReference type="EMBL" id="ADG96979.1"/>
    </source>
</evidence>
<feature type="region of interest" description="Disordered" evidence="2">
    <location>
        <begin position="629"/>
        <end position="651"/>
    </location>
</feature>
<feature type="domain" description="Outer membrane channel protein CpnT-like N-terminal" evidence="3">
    <location>
        <begin position="10"/>
        <end position="145"/>
    </location>
</feature>
<dbReference type="HOGENOM" id="CLU_420856_0_0_11"/>
<sequence>MTIHIPDGLKWVFEMAGGGQWPEGDEDAVREVAKGHEAYAKALEEDLQKFNDAMSLAKDSVEGKIHDALADLEQKVADQLKQVADAHHNQAKALKDAANTIEYTKGMMIAALVTLAAEIATAIAMMPFTCGASAAAEAAAIAAAKVLFNTLSREMILKLMRAATIAAVVGIEDVALKTVSSVVTQKVQVDKGTRDKIDGDLVRDAAKTSGIGAAAGLLGAPLGAVAGGAVEKGLQAAGGAAAKAAGVEVGETTAGKLGEFASKQLGGAADAVTGSAVTGGITSAATGQKFDPATLAGAAAGKAAGSVVGKGVEKGSAAATKSIPESSGLKSAIEPATDLGKSMASEVAKTAAEQGAIAGINHTPFDTDKLAGAPVKGGLESAKGGFGKAEKLQAEASKEKPVAGPQPQGTVPPGTQGPQPEGALPHTARTPTENLQGPKEKPVAGPQPQGTVPPGTQGPQPEGALPHTTRTPTENLQSSVPHADSSSAGSAHAQPPAPHSGSGGAQQAGQQASPPGQGISNTPAGHMGADLRGFGSGAPAAGTPLAATSPQGESPSVEPASGAVSPQAGSVGAPPQRAASAPPILERQFDQNVRPVQTAEPVVGDLTPGERDERDHVLAMYEAQSAAADDDVWEAGRDMGSDAMDRSASAR</sequence>
<feature type="compositionally biased region" description="Low complexity" evidence="2">
    <location>
        <begin position="537"/>
        <end position="550"/>
    </location>
</feature>
<evidence type="ECO:0000259" key="3">
    <source>
        <dbReference type="Pfam" id="PF25547"/>
    </source>
</evidence>
<dbReference type="Pfam" id="PF25547">
    <property type="entry name" value="WXG100_2"/>
    <property type="match status" value="1"/>
</dbReference>
<name>D6ZC02_SEGRD</name>
<evidence type="ECO:0000256" key="2">
    <source>
        <dbReference type="SAM" id="MobiDB-lite"/>
    </source>
</evidence>
<reference evidence="4 5" key="1">
    <citation type="journal article" date="2010" name="Stand. Genomic Sci.">
        <title>Complete genome sequence of Segniliparus rotundus type strain (CDC 1076).</title>
        <authorList>
            <person name="Sikorski J."/>
            <person name="Lapidus A."/>
            <person name="Copeland A."/>
            <person name="Misra M."/>
            <person name="Glavina Del Rio T."/>
            <person name="Nolan M."/>
            <person name="Lucas S."/>
            <person name="Chen F."/>
            <person name="Tice H."/>
            <person name="Cheng J.F."/>
            <person name="Jando M."/>
            <person name="Schneider S."/>
            <person name="Bruce D."/>
            <person name="Goodwin L."/>
            <person name="Pitluck S."/>
            <person name="Liolios K."/>
            <person name="Mikhailova N."/>
            <person name="Pati A."/>
            <person name="Ivanova N."/>
            <person name="Mavromatis K."/>
            <person name="Chen A."/>
            <person name="Palaniappan K."/>
            <person name="Chertkov O."/>
            <person name="Land M."/>
            <person name="Hauser L."/>
            <person name="Chang Y.J."/>
            <person name="Jeffries C.D."/>
            <person name="Brettin T."/>
            <person name="Detter J.C."/>
            <person name="Han C."/>
            <person name="Rohde M."/>
            <person name="Goker M."/>
            <person name="Bristow J."/>
            <person name="Eisen J.A."/>
            <person name="Markowitz V."/>
            <person name="Hugenholtz P."/>
            <person name="Kyrpides N.C."/>
            <person name="Klenk H.P."/>
        </authorList>
    </citation>
    <scope>NUCLEOTIDE SEQUENCE [LARGE SCALE GENOMIC DNA]</scope>
    <source>
        <strain evidence="5">ATCC BAA-972 / CDC 1076 / CIP 108378 / DSM 44985 / JCM 13578</strain>
    </source>
</reference>
<dbReference type="OrthoDB" id="3874132at2"/>
<feature type="compositionally biased region" description="Basic and acidic residues" evidence="2">
    <location>
        <begin position="634"/>
        <end position="645"/>
    </location>
</feature>
<gene>
    <name evidence="4" type="ordered locus">Srot_0492</name>
</gene>
<accession>D6ZC02</accession>
<dbReference type="KEGG" id="srt:Srot_0492"/>
<dbReference type="eggNOG" id="COG5651">
    <property type="taxonomic scope" value="Bacteria"/>
</dbReference>
<evidence type="ECO:0000256" key="1">
    <source>
        <dbReference type="SAM" id="Coils"/>
    </source>
</evidence>
<dbReference type="EMBL" id="CP001958">
    <property type="protein sequence ID" value="ADG96979.1"/>
    <property type="molecule type" value="Genomic_DNA"/>
</dbReference>
<dbReference type="RefSeq" id="WP_013137435.1">
    <property type="nucleotide sequence ID" value="NC_014168.1"/>
</dbReference>
<dbReference type="AlphaFoldDB" id="D6ZC02"/>
<feature type="region of interest" description="Disordered" evidence="2">
    <location>
        <begin position="381"/>
        <end position="611"/>
    </location>
</feature>
<feature type="compositionally biased region" description="Low complexity" evidence="2">
    <location>
        <begin position="482"/>
        <end position="493"/>
    </location>
</feature>
<dbReference type="Proteomes" id="UP000002247">
    <property type="component" value="Chromosome"/>
</dbReference>